<evidence type="ECO:0000313" key="2">
    <source>
        <dbReference type="Proteomes" id="UP000181992"/>
    </source>
</evidence>
<comment type="caution">
    <text evidence="1">The sequence shown here is derived from an EMBL/GenBank/DDBJ whole genome shotgun (WGS) entry which is preliminary data.</text>
</comment>
<dbReference type="EMBL" id="MNVN01000022">
    <property type="protein sequence ID" value="OIO30222.1"/>
    <property type="molecule type" value="Genomic_DNA"/>
</dbReference>
<reference evidence="1 2" key="1">
    <citation type="journal article" date="2016" name="Environ. Microbiol.">
        <title>Genomic resolution of a cold subsurface aquifer community provides metabolic insights for novel microbes adapted to high CO concentrations.</title>
        <authorList>
            <person name="Probst A.J."/>
            <person name="Castelle C.J."/>
            <person name="Singh A."/>
            <person name="Brown C.T."/>
            <person name="Anantharaman K."/>
            <person name="Sharon I."/>
            <person name="Hug L.A."/>
            <person name="Burstein D."/>
            <person name="Emerson J.B."/>
            <person name="Thomas B.C."/>
            <person name="Banfield J.F."/>
        </authorList>
    </citation>
    <scope>NUCLEOTIDE SEQUENCE [LARGE SCALE GENOMIC DNA]</scope>
    <source>
        <strain evidence="1">CG1_02_43_90</strain>
    </source>
</reference>
<gene>
    <name evidence="1" type="ORF">AUJ77_03760</name>
</gene>
<dbReference type="AlphaFoldDB" id="A0A1J4V6M4"/>
<accession>A0A1J4V6M4</accession>
<organism evidence="1 2">
    <name type="scientific">Candidatus Nomurabacteria bacterium CG1_02_43_90</name>
    <dbReference type="NCBI Taxonomy" id="1805281"/>
    <lineage>
        <taxon>Bacteria</taxon>
        <taxon>Candidatus Nomuraibacteriota</taxon>
    </lineage>
</organism>
<evidence type="ECO:0000313" key="1">
    <source>
        <dbReference type="EMBL" id="OIO30222.1"/>
    </source>
</evidence>
<name>A0A1J4V6M4_9BACT</name>
<protein>
    <submittedName>
        <fullName evidence="1">Uncharacterized protein</fullName>
    </submittedName>
</protein>
<dbReference type="Proteomes" id="UP000181992">
    <property type="component" value="Unassembled WGS sequence"/>
</dbReference>
<proteinExistence type="predicted"/>
<sequence length="313" mass="35728">MNGITRNTPATEGQKRENSRFLKEAFQVFQTKLQTMFGEINTEDAQRFLDNGDKFKAYTLKTILDSFRRLSVSDQYKDEEVDSSYGYPDVYRGLKPIGVQVDILTEEFNLSLDYVGEFIEKVLPTLSLPEGTDWAAIPSVDAVAKRFFPEVTDQAEKYYRAVELILEKLGKTRNFHNYREGEFNTRQLRQHARTLHALNLIAETQKGDILIIPMQYGMRHRGRSVRRAREYFSENGFGAFAVCCMAFTHPERYVKWEELHTDCPGDEFAPGAVGDFSCATRLDFFGGMLYFGTCPVSDARGRFGSVTGFLPQG</sequence>